<proteinExistence type="predicted"/>
<feature type="compositionally biased region" description="Pro residues" evidence="1">
    <location>
        <begin position="204"/>
        <end position="217"/>
    </location>
</feature>
<organism evidence="2 3">
    <name type="scientific">Heterodera trifolii</name>
    <dbReference type="NCBI Taxonomy" id="157864"/>
    <lineage>
        <taxon>Eukaryota</taxon>
        <taxon>Metazoa</taxon>
        <taxon>Ecdysozoa</taxon>
        <taxon>Nematoda</taxon>
        <taxon>Chromadorea</taxon>
        <taxon>Rhabditida</taxon>
        <taxon>Tylenchina</taxon>
        <taxon>Tylenchomorpha</taxon>
        <taxon>Tylenchoidea</taxon>
        <taxon>Heteroderidae</taxon>
        <taxon>Heteroderinae</taxon>
        <taxon>Heterodera</taxon>
    </lineage>
</organism>
<evidence type="ECO:0000313" key="2">
    <source>
        <dbReference type="EMBL" id="KAL3076990.1"/>
    </source>
</evidence>
<dbReference type="EMBL" id="JBICBT010001238">
    <property type="protein sequence ID" value="KAL3076990.1"/>
    <property type="molecule type" value="Genomic_DNA"/>
</dbReference>
<feature type="compositionally biased region" description="Pro residues" evidence="1">
    <location>
        <begin position="165"/>
        <end position="183"/>
    </location>
</feature>
<dbReference type="AlphaFoldDB" id="A0ABD2IHG9"/>
<gene>
    <name evidence="2" type="ORF">niasHT_031247</name>
</gene>
<protein>
    <submittedName>
        <fullName evidence="2">Uncharacterized protein</fullName>
    </submittedName>
</protein>
<reference evidence="2 3" key="1">
    <citation type="submission" date="2024-10" db="EMBL/GenBank/DDBJ databases">
        <authorList>
            <person name="Kim D."/>
        </authorList>
    </citation>
    <scope>NUCLEOTIDE SEQUENCE [LARGE SCALE GENOMIC DNA]</scope>
    <source>
        <strain evidence="2">BH-2024</strain>
    </source>
</reference>
<feature type="compositionally biased region" description="Low complexity" evidence="1">
    <location>
        <begin position="148"/>
        <end position="159"/>
    </location>
</feature>
<evidence type="ECO:0000256" key="1">
    <source>
        <dbReference type="SAM" id="MobiDB-lite"/>
    </source>
</evidence>
<evidence type="ECO:0000313" key="3">
    <source>
        <dbReference type="Proteomes" id="UP001620626"/>
    </source>
</evidence>
<keyword evidence="3" id="KW-1185">Reference proteome</keyword>
<accession>A0ABD2IHG9</accession>
<name>A0ABD2IHG9_9BILA</name>
<comment type="caution">
    <text evidence="2">The sequence shown here is derived from an EMBL/GenBank/DDBJ whole genome shotgun (WGS) entry which is preliminary data.</text>
</comment>
<dbReference type="Proteomes" id="UP001620626">
    <property type="component" value="Unassembled WGS sequence"/>
</dbReference>
<sequence>MGKNSAAPFYEQELARVRKDADTSYRIEKVVQKAKKERMETTEMLVKFIGYSRTNVTDYPDNHPNKFRVRLPKALNFKRVLGCVGCTAISYPYSWSNNWDIEDKHRIVRVPGPKVITESSLEQLRDFLTTTLEKSCKTASPPPPAKTGFYSSSSYNGSFLEPKTTSPPPQPKNGFSSPPPPAAKQPSPVKTTPASKLKPAKTVQPPPPKQKTPPKPSPILESPPRDDESNRTIVKPSPPRLEEANKTIAKPTTFDTKEVMPTEPVAAAFTQLADLPENILSIRINPLPVVPRSVSIQYLDDVERFKVSFNTGLIRHLSFSPQLGYVLGFENPQHVMSNEVAKYPVDLRGGISSFAVYSKGLTENMIVGNSLSSLLRVVSVSGATPGDYNEKIYDSPIFARVLPREINEIEIELRTMDKGRLVPFAYGTTLVVLLFKKVINF</sequence>
<feature type="region of interest" description="Disordered" evidence="1">
    <location>
        <begin position="134"/>
        <end position="255"/>
    </location>
</feature>